<organism evidence="2">
    <name type="scientific">marine metagenome</name>
    <dbReference type="NCBI Taxonomy" id="408172"/>
    <lineage>
        <taxon>unclassified sequences</taxon>
        <taxon>metagenomes</taxon>
        <taxon>ecological metagenomes</taxon>
    </lineage>
</organism>
<keyword evidence="1" id="KW-0175">Coiled coil</keyword>
<gene>
    <name evidence="2" type="ORF">METZ01_LOCUS228277</name>
</gene>
<feature type="coiled-coil region" evidence="1">
    <location>
        <begin position="1"/>
        <end position="35"/>
    </location>
</feature>
<reference evidence="2" key="1">
    <citation type="submission" date="2018-05" db="EMBL/GenBank/DDBJ databases">
        <authorList>
            <person name="Lanie J.A."/>
            <person name="Ng W.-L."/>
            <person name="Kazmierczak K.M."/>
            <person name="Andrzejewski T.M."/>
            <person name="Davidsen T.M."/>
            <person name="Wayne K.J."/>
            <person name="Tettelin H."/>
            <person name="Glass J.I."/>
            <person name="Rusch D."/>
            <person name="Podicherti R."/>
            <person name="Tsui H.-C.T."/>
            <person name="Winkler M.E."/>
        </authorList>
    </citation>
    <scope>NUCLEOTIDE SEQUENCE</scope>
</reference>
<name>A0A382GLE1_9ZZZZ</name>
<dbReference type="AlphaFoldDB" id="A0A382GLE1"/>
<protein>
    <submittedName>
        <fullName evidence="2">Uncharacterized protein</fullName>
    </submittedName>
</protein>
<evidence type="ECO:0000256" key="1">
    <source>
        <dbReference type="SAM" id="Coils"/>
    </source>
</evidence>
<sequence>MEKIRELVALLQAGIEEYDDQLKLLQKERLKFLRLSITDEFGADEGDSKNSWMLHLTQLEKSLGSRLNALRQGIKDSAASIDL</sequence>
<dbReference type="EMBL" id="UINC01055950">
    <property type="protein sequence ID" value="SVB75423.1"/>
    <property type="molecule type" value="Genomic_DNA"/>
</dbReference>
<evidence type="ECO:0000313" key="2">
    <source>
        <dbReference type="EMBL" id="SVB75423.1"/>
    </source>
</evidence>
<accession>A0A382GLE1</accession>
<proteinExistence type="predicted"/>